<dbReference type="InterPro" id="IPR038729">
    <property type="entry name" value="Rad50/SbcC_AAA"/>
</dbReference>
<sequence>MEIKSLKLTDVGHFGDMDIQFAPTLTHRSNITVLVGNNGSGKTTILKSLNICLSWLIAKIRSNKGNGKYLVDEDIRNGASGAVLSIGITDVSHPRAADSDAGSENELFVWGAARSRQEGAVSGREYLNEVRLLADHYRTQLTADDSASLPLIAYYPAERCVVEVPLKISSKQAVDQLDGYDTNFHGGADFRSFFEWFREREDSENEGGISDTALAEMAEKFGTDSDVWKTLANVKASTRDRQLTAVRSALTAFMPDFTNLRVQRKPHLHMAIDKHGATVNVTQLSLGERSMIALVGDMARRLAMMNPSMDNPLHGDGIVLIDEVELRMDPQWQLGLIAQLSTTFPNCQFVLTTHSPLVVGDTKGVLIYLLDEGDFYKQKSK</sequence>
<proteinExistence type="predicted"/>
<reference evidence="2 3" key="1">
    <citation type="journal article" date="2020" name="Microorganisms">
        <title>Reliable Identification of Environmental Pseudomonas Isolates Using the rpoD Gene.</title>
        <authorList>
            <consortium name="The Broad Institute Genome Sequencing Platform"/>
            <person name="Girard L."/>
            <person name="Lood C."/>
            <person name="Rokni-Zadeh H."/>
            <person name="van Noort V."/>
            <person name="Lavigne R."/>
            <person name="De Mot R."/>
        </authorList>
    </citation>
    <scope>NUCLEOTIDE SEQUENCE [LARGE SCALE GENOMIC DNA]</scope>
    <source>
        <strain evidence="2 3">ZA 5.3</strain>
    </source>
</reference>
<dbReference type="Proteomes" id="UP000646386">
    <property type="component" value="Chromosome"/>
</dbReference>
<evidence type="ECO:0000313" key="3">
    <source>
        <dbReference type="Proteomes" id="UP000646386"/>
    </source>
</evidence>
<dbReference type="Gene3D" id="3.40.50.300">
    <property type="entry name" value="P-loop containing nucleotide triphosphate hydrolases"/>
    <property type="match status" value="1"/>
</dbReference>
<feature type="domain" description="AAA+ ATPase" evidence="1">
    <location>
        <begin position="28"/>
        <end position="373"/>
    </location>
</feature>
<accession>A0ABX8Q5Q8</accession>
<organism evidence="2 3">
    <name type="scientific">Pseudomonas tensinigenes</name>
    <dbReference type="NCBI Taxonomy" id="2745511"/>
    <lineage>
        <taxon>Bacteria</taxon>
        <taxon>Pseudomonadati</taxon>
        <taxon>Pseudomonadota</taxon>
        <taxon>Gammaproteobacteria</taxon>
        <taxon>Pseudomonadales</taxon>
        <taxon>Pseudomonadaceae</taxon>
        <taxon>Pseudomonas</taxon>
    </lineage>
</organism>
<protein>
    <submittedName>
        <fullName evidence="2">AAA family ATPase</fullName>
    </submittedName>
</protein>
<dbReference type="PANTHER" id="PTHR32182">
    <property type="entry name" value="DNA REPLICATION AND REPAIR PROTEIN RECF"/>
    <property type="match status" value="1"/>
</dbReference>
<evidence type="ECO:0000313" key="2">
    <source>
        <dbReference type="EMBL" id="QXI09003.1"/>
    </source>
</evidence>
<dbReference type="Pfam" id="PF13476">
    <property type="entry name" value="AAA_23"/>
    <property type="match status" value="1"/>
</dbReference>
<dbReference type="EMBL" id="CP077089">
    <property type="protein sequence ID" value="QXI09003.1"/>
    <property type="molecule type" value="Genomic_DNA"/>
</dbReference>
<name>A0ABX8Q5Q8_9PSED</name>
<dbReference type="SMART" id="SM00382">
    <property type="entry name" value="AAA"/>
    <property type="match status" value="1"/>
</dbReference>
<evidence type="ECO:0000259" key="1">
    <source>
        <dbReference type="SMART" id="SM00382"/>
    </source>
</evidence>
<dbReference type="SUPFAM" id="SSF52540">
    <property type="entry name" value="P-loop containing nucleoside triphosphate hydrolases"/>
    <property type="match status" value="1"/>
</dbReference>
<gene>
    <name evidence="2" type="ORF">HU718_019910</name>
</gene>
<dbReference type="InterPro" id="IPR003593">
    <property type="entry name" value="AAA+_ATPase"/>
</dbReference>
<keyword evidence="3" id="KW-1185">Reference proteome</keyword>
<dbReference type="PANTHER" id="PTHR32182:SF23">
    <property type="entry name" value="ATP BINDING PROTEIN"/>
    <property type="match status" value="1"/>
</dbReference>
<dbReference type="InterPro" id="IPR027417">
    <property type="entry name" value="P-loop_NTPase"/>
</dbReference>
<reference evidence="2 3" key="2">
    <citation type="journal article" date="2021" name="Microorganisms">
        <title>The Ever-Expanding Pseudomonas Genus: Description of 43 New Species and Partition of the Pseudomonas putida Group.</title>
        <authorList>
            <person name="Girard L."/>
            <person name="Lood C."/>
            <person name="Hofte M."/>
            <person name="Vandamme P."/>
            <person name="Rokni-Zadeh H."/>
            <person name="van Noort V."/>
            <person name="Lavigne R."/>
            <person name="De Mot R."/>
        </authorList>
    </citation>
    <scope>NUCLEOTIDE SEQUENCE [LARGE SCALE GENOMIC DNA]</scope>
    <source>
        <strain evidence="2 3">ZA 5.3</strain>
    </source>
</reference>